<name>A0AAI9Y8A4_9PEZI</name>
<keyword evidence="4" id="KW-0158">Chromosome</keyword>
<feature type="region of interest" description="Disordered" evidence="11">
    <location>
        <begin position="881"/>
        <end position="923"/>
    </location>
</feature>
<feature type="domain" description="Condensin complex subunit 1 C-terminal" evidence="12">
    <location>
        <begin position="1077"/>
        <end position="1236"/>
    </location>
</feature>
<evidence type="ECO:0000256" key="4">
    <source>
        <dbReference type="ARBA" id="ARBA00022454"/>
    </source>
</evidence>
<evidence type="ECO:0000256" key="6">
    <source>
        <dbReference type="ARBA" id="ARBA00022776"/>
    </source>
</evidence>
<dbReference type="PANTHER" id="PTHR14222:SF2">
    <property type="entry name" value="CONDENSIN COMPLEX SUBUNIT 1"/>
    <property type="match status" value="1"/>
</dbReference>
<comment type="caution">
    <text evidence="14">The sequence shown here is derived from an EMBL/GenBank/DDBJ whole genome shotgun (WGS) entry which is preliminary data.</text>
</comment>
<keyword evidence="8" id="KW-0539">Nucleus</keyword>
<feature type="domain" description="Condensin complex subunit 1 N-terminal" evidence="13">
    <location>
        <begin position="125"/>
        <end position="290"/>
    </location>
</feature>
<feature type="region of interest" description="Disordered" evidence="11">
    <location>
        <begin position="188"/>
        <end position="210"/>
    </location>
</feature>
<dbReference type="PANTHER" id="PTHR14222">
    <property type="entry name" value="CONDENSIN"/>
    <property type="match status" value="1"/>
</dbReference>
<sequence length="1261" mass="140745">MDSVAFDINDALKHYMSDPASIPTPEADGSLFDYENDPEGLTAAVINPVLNPIVDAVAENPEAITRSAHLDSLQFLLKCAPVSPHPSDPPLLLSSFSSSSSTSRSREERHSELLNSSRYTAFLPPQVLSKIFDLIMSGLAAEGDAINHDLESPDEQETLAHHKQLLEIYGFLLQWTIAAVETKAAEKSSTAPVARGRGKPKKNAPRDKDGVWDSATQLQSALDIMSKVLKLKLTKIFLTTSERDTFIGLLTRPVYMVLESEQRVKSTSIRMHAFKVLCIAVKHHGHAYAAQISIVQNLTYFEHLSEPMAEFLHILAETYDYPQLADEILRELSNKEFNSNDTKGPKSVSQFIVKLSELAPRLVIKQMTMLAKQLDSEVISSPFACQWSVANQISKSYTLRCSLIEICGNMVAHLVKQDERGENHKSQLNAFFDVLEERFLDINPYCRCRAIQVYVKLCDLEQKFPKRRQRAAEMACRSLEDKSSHVRRNAIKLLGALIKTHPFTVMHGAQLSRKEWQARLDKVDEELNALQPPEGAPGLGEGADTTVDQQLLDDATQIEQSPQKPAPMSDEQKFEAVRKAREEAATSEAIEKLTLTKRYYSEALKFIDVLHEATGTVCQLLGSRNKSEVIEAMDYFEVGDAYNIEQNKVGIRRMLRLIWTKGNSDEGKGVQSHLIDVYKRLFFEAPDSFTSNDAANFIARNMISLTFGATPAELTSLEQFLSTMMKQGLVPEIVIAKLWQVYGVQKREISRTQRRGAIIVLGMLATANPEIVVGEMETMLRTGLGSHGRADLQLAKYTCIALRRINPTGRQAKESTVKFSRLPNDHAVLSKLASITEVPSESKEWYGVAEQAINAIYAISKHPDTLCSDIIRHKTKQVFAAPRSRSASQASSQPSSRPVSRDEADSVSVDEDGNETIVAPAPQPKKRDAAVGLSQLLFIVGHVAIKQIVHLELCELDFKRRKQEQEKEKTADKSTAQAGKKDEPDDLDLIGGTTEDDFTEAMAHIRERELLFGPESLLAQFGPLVSEICANNTTYADKGLQAAATLCLAKLMCVSSEYCEANLPLLITIMERSADATVRSNAVIALGDMAVCFNHLIDENTDFLYRRLADKDQSVKRTCLMTLTFLILAGQVKVKGQLGEMAKCLEDEDRRIADLARMFFTELSTKDNAVYNHFVDMFSLLSAEKGLEEESFRRIIRFLLGFVEKDKHAKQLAEKLAARLTRCETERQWNDVAFALGLLQHKNEDITKTVSEGFRVVQLQA</sequence>
<keyword evidence="5 10" id="KW-0132">Cell division</keyword>
<dbReference type="Proteomes" id="UP001239213">
    <property type="component" value="Unassembled WGS sequence"/>
</dbReference>
<evidence type="ECO:0000313" key="14">
    <source>
        <dbReference type="EMBL" id="KAK1487291.1"/>
    </source>
</evidence>
<evidence type="ECO:0000256" key="8">
    <source>
        <dbReference type="ARBA" id="ARBA00023242"/>
    </source>
</evidence>
<evidence type="ECO:0000256" key="10">
    <source>
        <dbReference type="PIRNR" id="PIRNR017127"/>
    </source>
</evidence>
<protein>
    <recommendedName>
        <fullName evidence="10">Condensin complex subunit 1</fullName>
    </recommendedName>
</protein>
<evidence type="ECO:0000256" key="1">
    <source>
        <dbReference type="ARBA" id="ARBA00004123"/>
    </source>
</evidence>
<dbReference type="GO" id="GO:0005634">
    <property type="term" value="C:nucleus"/>
    <property type="evidence" value="ECO:0007669"/>
    <property type="project" value="UniProtKB-SubCell"/>
</dbReference>
<evidence type="ECO:0000256" key="11">
    <source>
        <dbReference type="SAM" id="MobiDB-lite"/>
    </source>
</evidence>
<dbReference type="InterPro" id="IPR032682">
    <property type="entry name" value="Cnd1_C"/>
</dbReference>
<dbReference type="Pfam" id="PF12922">
    <property type="entry name" value="Cnd1_N"/>
    <property type="match status" value="1"/>
</dbReference>
<dbReference type="GO" id="GO:0007076">
    <property type="term" value="P:mitotic chromosome condensation"/>
    <property type="evidence" value="ECO:0007669"/>
    <property type="project" value="InterPro"/>
</dbReference>
<organism evidence="14 15">
    <name type="scientific">Colletotrichum cuscutae</name>
    <dbReference type="NCBI Taxonomy" id="1209917"/>
    <lineage>
        <taxon>Eukaryota</taxon>
        <taxon>Fungi</taxon>
        <taxon>Dikarya</taxon>
        <taxon>Ascomycota</taxon>
        <taxon>Pezizomycotina</taxon>
        <taxon>Sordariomycetes</taxon>
        <taxon>Hypocreomycetidae</taxon>
        <taxon>Glomerellales</taxon>
        <taxon>Glomerellaceae</taxon>
        <taxon>Colletotrichum</taxon>
        <taxon>Colletotrichum acutatum species complex</taxon>
    </lineage>
</organism>
<feature type="region of interest" description="Disordered" evidence="11">
    <location>
        <begin position="91"/>
        <end position="111"/>
    </location>
</feature>
<dbReference type="Pfam" id="PF12717">
    <property type="entry name" value="Cnd1"/>
    <property type="match status" value="1"/>
</dbReference>
<keyword evidence="6 10" id="KW-0498">Mitosis</keyword>
<dbReference type="GO" id="GO:0051301">
    <property type="term" value="P:cell division"/>
    <property type="evidence" value="ECO:0007669"/>
    <property type="project" value="UniProtKB-KW"/>
</dbReference>
<keyword evidence="9 10" id="KW-0131">Cell cycle</keyword>
<proteinExistence type="inferred from homology"/>
<dbReference type="FunFam" id="1.25.10.10:FF:000920">
    <property type="entry name" value="Condensin complex subunit 1"/>
    <property type="match status" value="1"/>
</dbReference>
<evidence type="ECO:0000256" key="5">
    <source>
        <dbReference type="ARBA" id="ARBA00022618"/>
    </source>
</evidence>
<dbReference type="InterPro" id="IPR024324">
    <property type="entry name" value="Condensin_cplx_su1_N"/>
</dbReference>
<evidence type="ECO:0000256" key="3">
    <source>
        <dbReference type="ARBA" id="ARBA00009606"/>
    </source>
</evidence>
<dbReference type="GO" id="GO:0010032">
    <property type="term" value="P:meiotic chromosome condensation"/>
    <property type="evidence" value="ECO:0007669"/>
    <property type="project" value="TreeGrafter"/>
</dbReference>
<evidence type="ECO:0000259" key="12">
    <source>
        <dbReference type="Pfam" id="PF12717"/>
    </source>
</evidence>
<comment type="similarity">
    <text evidence="3 10">Belongs to the CND1 (condensin subunit 1) family.</text>
</comment>
<dbReference type="AlphaFoldDB" id="A0AAI9Y8A4"/>
<reference evidence="14" key="1">
    <citation type="submission" date="2016-11" db="EMBL/GenBank/DDBJ databases">
        <title>The genome sequence of Colletotrichum cuscutae.</title>
        <authorList>
            <person name="Baroncelli R."/>
        </authorList>
    </citation>
    <scope>NUCLEOTIDE SEQUENCE</scope>
    <source>
        <strain evidence="14">IMI 304802</strain>
    </source>
</reference>
<feature type="compositionally biased region" description="Acidic residues" evidence="11">
    <location>
        <begin position="984"/>
        <end position="993"/>
    </location>
</feature>
<accession>A0AAI9Y8A4</accession>
<dbReference type="PIRSF" id="PIRSF017127">
    <property type="entry name" value="Condensin_D2"/>
    <property type="match status" value="1"/>
</dbReference>
<evidence type="ECO:0000256" key="7">
    <source>
        <dbReference type="ARBA" id="ARBA00023067"/>
    </source>
</evidence>
<dbReference type="Gene3D" id="1.25.10.10">
    <property type="entry name" value="Leucine-rich Repeat Variant"/>
    <property type="match status" value="2"/>
</dbReference>
<dbReference type="InterPro" id="IPR016024">
    <property type="entry name" value="ARM-type_fold"/>
</dbReference>
<evidence type="ECO:0000256" key="2">
    <source>
        <dbReference type="ARBA" id="ARBA00004286"/>
    </source>
</evidence>
<dbReference type="GO" id="GO:0042393">
    <property type="term" value="F:histone binding"/>
    <property type="evidence" value="ECO:0007669"/>
    <property type="project" value="TreeGrafter"/>
</dbReference>
<keyword evidence="7 10" id="KW-0226">DNA condensation</keyword>
<feature type="region of interest" description="Disordered" evidence="11">
    <location>
        <begin position="962"/>
        <end position="993"/>
    </location>
</feature>
<dbReference type="SUPFAM" id="SSF48371">
    <property type="entry name" value="ARM repeat"/>
    <property type="match status" value="1"/>
</dbReference>
<dbReference type="EMBL" id="MPDP01000057">
    <property type="protein sequence ID" value="KAK1487291.1"/>
    <property type="molecule type" value="Genomic_DNA"/>
</dbReference>
<gene>
    <name evidence="14" type="ORF">CCUS01_03636</name>
</gene>
<dbReference type="InterPro" id="IPR011989">
    <property type="entry name" value="ARM-like"/>
</dbReference>
<comment type="subcellular location">
    <subcellularLocation>
        <location evidence="2">Chromosome</location>
    </subcellularLocation>
    <subcellularLocation>
        <location evidence="1">Nucleus</location>
    </subcellularLocation>
</comment>
<comment type="function">
    <text evidence="10">Regulatory subunit of the condensin complex, a complex required for conversion of interphase chromatin into mitotic-like condense chromosomes. The condensin complex probably introduces positive supercoils into relaxed DNA in the presence of type I topoisomerases and converts nicked DNA into positive knotted forms in the presence of type II topoisomerases.</text>
</comment>
<dbReference type="InterPro" id="IPR026971">
    <property type="entry name" value="CND1/NCAPD3"/>
</dbReference>
<dbReference type="GO" id="GO:0000779">
    <property type="term" value="C:condensed chromosome, centromeric region"/>
    <property type="evidence" value="ECO:0007669"/>
    <property type="project" value="TreeGrafter"/>
</dbReference>
<evidence type="ECO:0000313" key="15">
    <source>
        <dbReference type="Proteomes" id="UP001239213"/>
    </source>
</evidence>
<feature type="compositionally biased region" description="Low complexity" evidence="11">
    <location>
        <begin position="91"/>
        <end position="103"/>
    </location>
</feature>
<evidence type="ECO:0000259" key="13">
    <source>
        <dbReference type="Pfam" id="PF12922"/>
    </source>
</evidence>
<dbReference type="InterPro" id="IPR007673">
    <property type="entry name" value="Condensin_cplx_su1"/>
</dbReference>
<dbReference type="GO" id="GO:0000796">
    <property type="term" value="C:condensin complex"/>
    <property type="evidence" value="ECO:0007669"/>
    <property type="project" value="TreeGrafter"/>
</dbReference>
<evidence type="ECO:0000256" key="9">
    <source>
        <dbReference type="ARBA" id="ARBA00023306"/>
    </source>
</evidence>
<feature type="compositionally biased region" description="Basic and acidic residues" evidence="11">
    <location>
        <begin position="962"/>
        <end position="972"/>
    </location>
</feature>
<feature type="compositionally biased region" description="Low complexity" evidence="11">
    <location>
        <begin position="881"/>
        <end position="898"/>
    </location>
</feature>
<keyword evidence="15" id="KW-1185">Reference proteome</keyword>
<dbReference type="FunFam" id="1.25.10.10:FF:000272">
    <property type="entry name" value="Condensin complex subunit 1"/>
    <property type="match status" value="1"/>
</dbReference>